<organism evidence="2 3">
    <name type="scientific">Alligator mississippiensis</name>
    <name type="common">American alligator</name>
    <dbReference type="NCBI Taxonomy" id="8496"/>
    <lineage>
        <taxon>Eukaryota</taxon>
        <taxon>Metazoa</taxon>
        <taxon>Chordata</taxon>
        <taxon>Craniata</taxon>
        <taxon>Vertebrata</taxon>
        <taxon>Euteleostomi</taxon>
        <taxon>Archelosauria</taxon>
        <taxon>Archosauria</taxon>
        <taxon>Crocodylia</taxon>
        <taxon>Alligatoridae</taxon>
        <taxon>Alligatorinae</taxon>
        <taxon>Alligator</taxon>
    </lineage>
</organism>
<name>A0A151PHL4_ALLMI</name>
<dbReference type="AlphaFoldDB" id="A0A151PHL4"/>
<evidence type="ECO:0000313" key="2">
    <source>
        <dbReference type="EMBL" id="KYO48591.1"/>
    </source>
</evidence>
<reference evidence="2 3" key="1">
    <citation type="journal article" date="2012" name="Genome Biol.">
        <title>Sequencing three crocodilian genomes to illuminate the evolution of archosaurs and amniotes.</title>
        <authorList>
            <person name="St John J.A."/>
            <person name="Braun E.L."/>
            <person name="Isberg S.R."/>
            <person name="Miles L.G."/>
            <person name="Chong A.Y."/>
            <person name="Gongora J."/>
            <person name="Dalzell P."/>
            <person name="Moran C."/>
            <person name="Bed'hom B."/>
            <person name="Abzhanov A."/>
            <person name="Burgess S.C."/>
            <person name="Cooksey A.M."/>
            <person name="Castoe T.A."/>
            <person name="Crawford N.G."/>
            <person name="Densmore L.D."/>
            <person name="Drew J.C."/>
            <person name="Edwards S.V."/>
            <person name="Faircloth B.C."/>
            <person name="Fujita M.K."/>
            <person name="Greenwold M.J."/>
            <person name="Hoffmann F.G."/>
            <person name="Howard J.M."/>
            <person name="Iguchi T."/>
            <person name="Janes D.E."/>
            <person name="Khan S.Y."/>
            <person name="Kohno S."/>
            <person name="de Koning A.J."/>
            <person name="Lance S.L."/>
            <person name="McCarthy F.M."/>
            <person name="McCormack J.E."/>
            <person name="Merchant M.E."/>
            <person name="Peterson D.G."/>
            <person name="Pollock D.D."/>
            <person name="Pourmand N."/>
            <person name="Raney B.J."/>
            <person name="Roessler K.A."/>
            <person name="Sanford J.R."/>
            <person name="Sawyer R.H."/>
            <person name="Schmidt C.J."/>
            <person name="Triplett E.W."/>
            <person name="Tuberville T.D."/>
            <person name="Venegas-Anaya M."/>
            <person name="Howard J.T."/>
            <person name="Jarvis E.D."/>
            <person name="Guillette L.J.Jr."/>
            <person name="Glenn T.C."/>
            <person name="Green R.E."/>
            <person name="Ray D.A."/>
        </authorList>
    </citation>
    <scope>NUCLEOTIDE SEQUENCE [LARGE SCALE GENOMIC DNA]</scope>
    <source>
        <strain evidence="2">KSC_2009_1</strain>
    </source>
</reference>
<proteinExistence type="predicted"/>
<comment type="caution">
    <text evidence="2">The sequence shown here is derived from an EMBL/GenBank/DDBJ whole genome shotgun (WGS) entry which is preliminary data.</text>
</comment>
<dbReference type="EMBL" id="AKHW03000179">
    <property type="protein sequence ID" value="KYO48591.1"/>
    <property type="molecule type" value="Genomic_DNA"/>
</dbReference>
<gene>
    <name evidence="2" type="ORF">Y1Q_0004003</name>
</gene>
<evidence type="ECO:0000256" key="1">
    <source>
        <dbReference type="SAM" id="MobiDB-lite"/>
    </source>
</evidence>
<feature type="compositionally biased region" description="Basic and acidic residues" evidence="1">
    <location>
        <begin position="1"/>
        <end position="22"/>
    </location>
</feature>
<accession>A0A151PHL4</accession>
<feature type="region of interest" description="Disordered" evidence="1">
    <location>
        <begin position="1"/>
        <end position="29"/>
    </location>
</feature>
<protein>
    <submittedName>
        <fullName evidence="2">Uncharacterized protein</fullName>
    </submittedName>
</protein>
<keyword evidence="3" id="KW-1185">Reference proteome</keyword>
<sequence length="85" mass="10479">MERSKMENEGEICHDGEQRSEESSDMENMEDMELMTIRRRYRYPEDLEYTEESEEVEFDWARLRNLRSTRIRMVWACKSSLDWSE</sequence>
<dbReference type="Proteomes" id="UP000050525">
    <property type="component" value="Unassembled WGS sequence"/>
</dbReference>
<evidence type="ECO:0000313" key="3">
    <source>
        <dbReference type="Proteomes" id="UP000050525"/>
    </source>
</evidence>